<evidence type="ECO:0000259" key="5">
    <source>
        <dbReference type="PROSITE" id="PS50931"/>
    </source>
</evidence>
<keyword evidence="2" id="KW-0805">Transcription regulation</keyword>
<comment type="caution">
    <text evidence="6">The sequence shown here is derived from an EMBL/GenBank/DDBJ whole genome shotgun (WGS) entry which is preliminary data.</text>
</comment>
<dbReference type="SUPFAM" id="SSF53850">
    <property type="entry name" value="Periplasmic binding protein-like II"/>
    <property type="match status" value="1"/>
</dbReference>
<evidence type="ECO:0000256" key="4">
    <source>
        <dbReference type="ARBA" id="ARBA00023163"/>
    </source>
</evidence>
<dbReference type="InterPro" id="IPR058163">
    <property type="entry name" value="LysR-type_TF_proteobact-type"/>
</dbReference>
<evidence type="ECO:0000256" key="2">
    <source>
        <dbReference type="ARBA" id="ARBA00023015"/>
    </source>
</evidence>
<name>A0ABV7J3Z9_9RHOB</name>
<evidence type="ECO:0000256" key="1">
    <source>
        <dbReference type="ARBA" id="ARBA00009437"/>
    </source>
</evidence>
<dbReference type="EMBL" id="JBHRTO010000001">
    <property type="protein sequence ID" value="MFC3180853.1"/>
    <property type="molecule type" value="Genomic_DNA"/>
</dbReference>
<sequence>MAVAPPRPKDLPLSALRAFEAAARLGSFALAAAELGVTPGAVTAHVKALEAHLGSPLFQRSGRGVVLTAVGARALPDFTHAFDALGAAVQVLRAEAAPRVVHIATLPAIAQLWLSPRLPALRAAAPEIEISITAMERPPNLKRLPYDLSLFYGEGDQIIAPDVIFPVCSPSLAAKLRHPEDLADVTCLTDASWAQDWKIWADVAMPGRNFTPRGPIFSLYALAVEEAAGGAGVLIAHQALVASHLAVGALVAPFAQRVTLPGGLRLWAARPMQPGSAVQRAARFLQVAASRSSGESSL</sequence>
<dbReference type="Gene3D" id="3.40.190.10">
    <property type="entry name" value="Periplasmic binding protein-like II"/>
    <property type="match status" value="2"/>
</dbReference>
<evidence type="ECO:0000256" key="3">
    <source>
        <dbReference type="ARBA" id="ARBA00023125"/>
    </source>
</evidence>
<dbReference type="InterPro" id="IPR005119">
    <property type="entry name" value="LysR_subst-bd"/>
</dbReference>
<dbReference type="PANTHER" id="PTHR30537">
    <property type="entry name" value="HTH-TYPE TRANSCRIPTIONAL REGULATOR"/>
    <property type="match status" value="1"/>
</dbReference>
<dbReference type="PANTHER" id="PTHR30537:SF26">
    <property type="entry name" value="GLYCINE CLEAVAGE SYSTEM TRANSCRIPTIONAL ACTIVATOR"/>
    <property type="match status" value="1"/>
</dbReference>
<dbReference type="InterPro" id="IPR000847">
    <property type="entry name" value="LysR_HTH_N"/>
</dbReference>
<dbReference type="Proteomes" id="UP001595547">
    <property type="component" value="Unassembled WGS sequence"/>
</dbReference>
<evidence type="ECO:0000313" key="6">
    <source>
        <dbReference type="EMBL" id="MFC3180853.1"/>
    </source>
</evidence>
<protein>
    <submittedName>
        <fullName evidence="6">LysR family transcriptional regulator</fullName>
    </submittedName>
</protein>
<feature type="domain" description="HTH lysR-type" evidence="5">
    <location>
        <begin position="11"/>
        <end position="68"/>
    </location>
</feature>
<accession>A0ABV7J3Z9</accession>
<dbReference type="InterPro" id="IPR036388">
    <property type="entry name" value="WH-like_DNA-bd_sf"/>
</dbReference>
<comment type="similarity">
    <text evidence="1">Belongs to the LysR transcriptional regulatory family.</text>
</comment>
<evidence type="ECO:0000313" key="7">
    <source>
        <dbReference type="Proteomes" id="UP001595547"/>
    </source>
</evidence>
<keyword evidence="7" id="KW-1185">Reference proteome</keyword>
<dbReference type="Gene3D" id="1.10.10.10">
    <property type="entry name" value="Winged helix-like DNA-binding domain superfamily/Winged helix DNA-binding domain"/>
    <property type="match status" value="1"/>
</dbReference>
<dbReference type="Pfam" id="PF00126">
    <property type="entry name" value="HTH_1"/>
    <property type="match status" value="1"/>
</dbReference>
<dbReference type="RefSeq" id="WP_380072473.1">
    <property type="nucleotide sequence ID" value="NZ_JBHRTO010000001.1"/>
</dbReference>
<dbReference type="Pfam" id="PF03466">
    <property type="entry name" value="LysR_substrate"/>
    <property type="match status" value="1"/>
</dbReference>
<organism evidence="6 7">
    <name type="scientific">Cypionkella sinensis</name>
    <dbReference type="NCBI Taxonomy" id="1756043"/>
    <lineage>
        <taxon>Bacteria</taxon>
        <taxon>Pseudomonadati</taxon>
        <taxon>Pseudomonadota</taxon>
        <taxon>Alphaproteobacteria</taxon>
        <taxon>Rhodobacterales</taxon>
        <taxon>Paracoccaceae</taxon>
        <taxon>Cypionkella</taxon>
    </lineage>
</organism>
<keyword evidence="3" id="KW-0238">DNA-binding</keyword>
<dbReference type="SUPFAM" id="SSF46785">
    <property type="entry name" value="Winged helix' DNA-binding domain"/>
    <property type="match status" value="1"/>
</dbReference>
<dbReference type="PROSITE" id="PS50931">
    <property type="entry name" value="HTH_LYSR"/>
    <property type="match status" value="1"/>
</dbReference>
<dbReference type="InterPro" id="IPR036390">
    <property type="entry name" value="WH_DNA-bd_sf"/>
</dbReference>
<reference evidence="7" key="1">
    <citation type="journal article" date="2019" name="Int. J. Syst. Evol. Microbiol.">
        <title>The Global Catalogue of Microorganisms (GCM) 10K type strain sequencing project: providing services to taxonomists for standard genome sequencing and annotation.</title>
        <authorList>
            <consortium name="The Broad Institute Genomics Platform"/>
            <consortium name="The Broad Institute Genome Sequencing Center for Infectious Disease"/>
            <person name="Wu L."/>
            <person name="Ma J."/>
        </authorList>
    </citation>
    <scope>NUCLEOTIDE SEQUENCE [LARGE SCALE GENOMIC DNA]</scope>
    <source>
        <strain evidence="7">KCTC 52039</strain>
    </source>
</reference>
<gene>
    <name evidence="6" type="ORF">ACFOGH_07625</name>
</gene>
<proteinExistence type="inferred from homology"/>
<keyword evidence="4" id="KW-0804">Transcription</keyword>